<name>A0A6J7JFB2_9ZZZZ</name>
<dbReference type="Pfam" id="PF01081">
    <property type="entry name" value="Aldolase"/>
    <property type="match status" value="1"/>
</dbReference>
<dbReference type="SUPFAM" id="SSF51569">
    <property type="entry name" value="Aldolase"/>
    <property type="match status" value="1"/>
</dbReference>
<dbReference type="CDD" id="cd00452">
    <property type="entry name" value="KDPG_aldolase"/>
    <property type="match status" value="1"/>
</dbReference>
<comment type="subunit">
    <text evidence="3">Homotrimer.</text>
</comment>
<reference evidence="6" key="1">
    <citation type="submission" date="2020-05" db="EMBL/GenBank/DDBJ databases">
        <authorList>
            <person name="Chiriac C."/>
            <person name="Salcher M."/>
            <person name="Ghai R."/>
            <person name="Kavagutti S V."/>
        </authorList>
    </citation>
    <scope>NUCLEOTIDE SEQUENCE</scope>
</reference>
<dbReference type="NCBIfam" id="TIGR01182">
    <property type="entry name" value="eda"/>
    <property type="match status" value="1"/>
</dbReference>
<dbReference type="EMBL" id="CAFBNG010000122">
    <property type="protein sequence ID" value="CAB4941873.1"/>
    <property type="molecule type" value="Genomic_DNA"/>
</dbReference>
<protein>
    <submittedName>
        <fullName evidence="6">Unannotated protein</fullName>
    </submittedName>
</protein>
<sequence>MDNQTLNQQISAQRIIPVIDFDDLAHSQNLIGALHTGGFTIVEMTLRRPNSLAILKEFVAADFDLVGAGSVKLEKDVDIAIEAGAQFLVSPGFSRKVVRRAIANNIPIFPGIASATEIMMALEEGISIVKFFPAEIIGGTKALKALAGPFPEIKFMPTGGIKAESAAEYLAIPAVIAIGGSWMASSDDFKSGDWAGIARKSQESLAAAKK</sequence>
<accession>A0A6J7JFB2</accession>
<comment type="similarity">
    <text evidence="2">Belongs to the KHG/KDPG aldolase family.</text>
</comment>
<dbReference type="PROSITE" id="PS00160">
    <property type="entry name" value="ALDOLASE_KDPG_KHG_2"/>
    <property type="match status" value="1"/>
</dbReference>
<evidence type="ECO:0000256" key="2">
    <source>
        <dbReference type="ARBA" id="ARBA00006906"/>
    </source>
</evidence>
<gene>
    <name evidence="6" type="ORF">UFOPK3774_00697</name>
</gene>
<keyword evidence="5" id="KW-0119">Carbohydrate metabolism</keyword>
<dbReference type="InterPro" id="IPR031338">
    <property type="entry name" value="KDPG/KHG_AS_2"/>
</dbReference>
<evidence type="ECO:0000256" key="5">
    <source>
        <dbReference type="ARBA" id="ARBA00023277"/>
    </source>
</evidence>
<organism evidence="6">
    <name type="scientific">freshwater metagenome</name>
    <dbReference type="NCBI Taxonomy" id="449393"/>
    <lineage>
        <taxon>unclassified sequences</taxon>
        <taxon>metagenomes</taxon>
        <taxon>ecological metagenomes</taxon>
    </lineage>
</organism>
<dbReference type="InterPro" id="IPR000887">
    <property type="entry name" value="Aldlse_KDPG_KHG"/>
</dbReference>
<dbReference type="AlphaFoldDB" id="A0A6J7JFB2"/>
<dbReference type="Gene3D" id="3.20.20.70">
    <property type="entry name" value="Aldolase class I"/>
    <property type="match status" value="1"/>
</dbReference>
<comment type="pathway">
    <text evidence="1">Carbohydrate acid metabolism.</text>
</comment>
<evidence type="ECO:0000256" key="1">
    <source>
        <dbReference type="ARBA" id="ARBA00004761"/>
    </source>
</evidence>
<dbReference type="PANTHER" id="PTHR30246:SF1">
    <property type="entry name" value="2-DEHYDRO-3-DEOXY-6-PHOSPHOGALACTONATE ALDOLASE-RELATED"/>
    <property type="match status" value="1"/>
</dbReference>
<dbReference type="PANTHER" id="PTHR30246">
    <property type="entry name" value="2-KETO-3-DEOXY-6-PHOSPHOGLUCONATE ALDOLASE"/>
    <property type="match status" value="1"/>
</dbReference>
<evidence type="ECO:0000256" key="3">
    <source>
        <dbReference type="ARBA" id="ARBA00011233"/>
    </source>
</evidence>
<dbReference type="InterPro" id="IPR013785">
    <property type="entry name" value="Aldolase_TIM"/>
</dbReference>
<evidence type="ECO:0000256" key="4">
    <source>
        <dbReference type="ARBA" id="ARBA00023239"/>
    </source>
</evidence>
<proteinExistence type="inferred from homology"/>
<dbReference type="GO" id="GO:0016829">
    <property type="term" value="F:lyase activity"/>
    <property type="evidence" value="ECO:0007669"/>
    <property type="project" value="UniProtKB-KW"/>
</dbReference>
<keyword evidence="4" id="KW-0456">Lyase</keyword>
<evidence type="ECO:0000313" key="6">
    <source>
        <dbReference type="EMBL" id="CAB4941873.1"/>
    </source>
</evidence>